<dbReference type="InterPro" id="IPR009993">
    <property type="entry name" value="WecF"/>
</dbReference>
<keyword evidence="7" id="KW-1185">Reference proteome</keyword>
<name>A0ABU2Y299_9FLAO</name>
<keyword evidence="5" id="KW-0472">Membrane</keyword>
<proteinExistence type="predicted"/>
<evidence type="ECO:0000256" key="1">
    <source>
        <dbReference type="ARBA" id="ARBA00022475"/>
    </source>
</evidence>
<gene>
    <name evidence="6" type="ORF">RM519_03350</name>
</gene>
<reference evidence="6 7" key="1">
    <citation type="submission" date="2023-09" db="EMBL/GenBank/DDBJ databases">
        <authorList>
            <person name="Rey-Velasco X."/>
        </authorList>
    </citation>
    <scope>NUCLEOTIDE SEQUENCE [LARGE SCALE GENOMIC DNA]</scope>
    <source>
        <strain evidence="6 7">P050</strain>
    </source>
</reference>
<keyword evidence="4 6" id="KW-0808">Transferase</keyword>
<evidence type="ECO:0000256" key="3">
    <source>
        <dbReference type="ARBA" id="ARBA00022676"/>
    </source>
</evidence>
<evidence type="ECO:0000256" key="2">
    <source>
        <dbReference type="ARBA" id="ARBA00022519"/>
    </source>
</evidence>
<keyword evidence="1" id="KW-1003">Cell membrane</keyword>
<evidence type="ECO:0000313" key="6">
    <source>
        <dbReference type="EMBL" id="MDT0552275.1"/>
    </source>
</evidence>
<dbReference type="Proteomes" id="UP001252186">
    <property type="component" value="Unassembled WGS sequence"/>
</dbReference>
<dbReference type="EC" id="2.4.1.325" evidence="6"/>
<dbReference type="EMBL" id="JAVRHV010000001">
    <property type="protein sequence ID" value="MDT0552275.1"/>
    <property type="molecule type" value="Genomic_DNA"/>
</dbReference>
<dbReference type="RefSeq" id="WP_311592128.1">
    <property type="nucleotide sequence ID" value="NZ_JAVRHV010000001.1"/>
</dbReference>
<sequence>MIKAIHIFDDDKFVDYAIKLFEASNTSNFVYKYFVIGNSNTFGYVNSSLAIPLDLSEEKASKNFVQNIHKEKIQVVHIHVLNQRKFEIIELLNPEVLIVWYCWGYDLYQQWFPFKQRIYEKETFKYIHRHEPIKRKVLNKVIQNSVIYNWLRKTDYKNNKRNNWFLKKIYECHPKRYQDCFNKVKIVVPVLETEMTYLHQLNNEFKFSPFAYGTLREFLNKENFEVFNYSLGDNILVGNSANPTNNHVEVFIKLSKINLKNRKVIVPLSYSGSEDYITYVLLKGKELLGANFSPILNFIELEEYNKILLSCRIVFFNHIRQQAMGNIITLGYMGATLFINKKSPVHKFLKDNEFIHYTIDDLNIVLLNAELEENIKKKNRLVLEDLYSFEKVLKKVQSLNRIVKSNLFTA</sequence>
<comment type="caution">
    <text evidence="6">The sequence shown here is derived from an EMBL/GenBank/DDBJ whole genome shotgun (WGS) entry which is preliminary data.</text>
</comment>
<protein>
    <submittedName>
        <fullName evidence="6">TDP-N-acetylfucosamine:lipid II N-acetylfucosaminyltransferase</fullName>
        <ecNumber evidence="6">2.4.1.325</ecNumber>
    </submittedName>
</protein>
<accession>A0ABU2Y299</accession>
<keyword evidence="2" id="KW-0997">Cell inner membrane</keyword>
<evidence type="ECO:0000313" key="7">
    <source>
        <dbReference type="Proteomes" id="UP001252186"/>
    </source>
</evidence>
<evidence type="ECO:0000256" key="5">
    <source>
        <dbReference type="ARBA" id="ARBA00023136"/>
    </source>
</evidence>
<evidence type="ECO:0000256" key="4">
    <source>
        <dbReference type="ARBA" id="ARBA00022679"/>
    </source>
</evidence>
<dbReference type="Pfam" id="PF07429">
    <property type="entry name" value="Glyco_transf_56"/>
    <property type="match status" value="1"/>
</dbReference>
<organism evidence="6 7">
    <name type="scientific">Urechidicola vernalis</name>
    <dbReference type="NCBI Taxonomy" id="3075600"/>
    <lineage>
        <taxon>Bacteria</taxon>
        <taxon>Pseudomonadati</taxon>
        <taxon>Bacteroidota</taxon>
        <taxon>Flavobacteriia</taxon>
        <taxon>Flavobacteriales</taxon>
        <taxon>Flavobacteriaceae</taxon>
        <taxon>Urechidicola</taxon>
    </lineage>
</organism>
<dbReference type="GO" id="GO:0102031">
    <property type="term" value="F:4-acetamido-4,6-dideoxy-D-galactose transferase activity"/>
    <property type="evidence" value="ECO:0007669"/>
    <property type="project" value="UniProtKB-EC"/>
</dbReference>
<keyword evidence="3 6" id="KW-0328">Glycosyltransferase</keyword>